<keyword evidence="2" id="KW-0813">Transport</keyword>
<feature type="transmembrane region" description="Helical" evidence="10">
    <location>
        <begin position="301"/>
        <end position="323"/>
    </location>
</feature>
<dbReference type="AlphaFoldDB" id="A0A222FKX1"/>
<dbReference type="OrthoDB" id="9810860at2"/>
<comment type="subcellular location">
    <subcellularLocation>
        <location evidence="1">Cell membrane</location>
        <topology evidence="1">Multi-pass membrane protein</topology>
    </subcellularLocation>
</comment>
<evidence type="ECO:0000256" key="2">
    <source>
        <dbReference type="ARBA" id="ARBA00022448"/>
    </source>
</evidence>
<keyword evidence="3" id="KW-0050">Antiport</keyword>
<evidence type="ECO:0000256" key="9">
    <source>
        <dbReference type="SAM" id="MobiDB-lite"/>
    </source>
</evidence>
<feature type="transmembrane region" description="Helical" evidence="10">
    <location>
        <begin position="335"/>
        <end position="354"/>
    </location>
</feature>
<feature type="transmembrane region" description="Helical" evidence="10">
    <location>
        <begin position="119"/>
        <end position="137"/>
    </location>
</feature>
<evidence type="ECO:0000259" key="11">
    <source>
        <dbReference type="Pfam" id="PF00999"/>
    </source>
</evidence>
<dbReference type="EMBL" id="CP022530">
    <property type="protein sequence ID" value="ASP39246.1"/>
    <property type="molecule type" value="Genomic_DNA"/>
</dbReference>
<evidence type="ECO:0000256" key="6">
    <source>
        <dbReference type="ARBA" id="ARBA00022989"/>
    </source>
</evidence>
<dbReference type="InterPro" id="IPR038770">
    <property type="entry name" value="Na+/solute_symporter_sf"/>
</dbReference>
<keyword evidence="7" id="KW-0406">Ion transport</keyword>
<dbReference type="GO" id="GO:0005886">
    <property type="term" value="C:plasma membrane"/>
    <property type="evidence" value="ECO:0007669"/>
    <property type="project" value="UniProtKB-SubCell"/>
</dbReference>
<evidence type="ECO:0000313" key="13">
    <source>
        <dbReference type="Proteomes" id="UP000202440"/>
    </source>
</evidence>
<keyword evidence="13" id="KW-1185">Reference proteome</keyword>
<dbReference type="Gene3D" id="1.20.1530.20">
    <property type="match status" value="1"/>
</dbReference>
<dbReference type="RefSeq" id="WP_094060426.1">
    <property type="nucleotide sequence ID" value="NZ_CP022530.1"/>
</dbReference>
<feature type="region of interest" description="Disordered" evidence="9">
    <location>
        <begin position="402"/>
        <end position="432"/>
    </location>
</feature>
<feature type="transmembrane region" description="Helical" evidence="10">
    <location>
        <begin position="230"/>
        <end position="257"/>
    </location>
</feature>
<evidence type="ECO:0000313" key="12">
    <source>
        <dbReference type="EMBL" id="ASP39246.1"/>
    </source>
</evidence>
<evidence type="ECO:0000256" key="1">
    <source>
        <dbReference type="ARBA" id="ARBA00004651"/>
    </source>
</evidence>
<feature type="transmembrane region" description="Helical" evidence="10">
    <location>
        <begin position="157"/>
        <end position="176"/>
    </location>
</feature>
<sequence>MTESIILILAAALFGYGLIARKIEKEDITAPMLFVALGIIVGPLMLGWVEPSLASTGLQRIAELTLALVLFTEASQIERQQLWRYEAYPIRLLAIGLPLTVVCGAVVAFYWLQLDWYTAAILAVILTPTDAALAQSIMNKRQFDEQLRHSIAVESGLNDGIALPILLLFLALLAAAGEQDAWRWADFIGTQLILGALLGIAAGRLGGMLIDHAILHHWMPPLYQRLSSVALGILAYLGSEALGGNGFVAVFLAGLFLQSERKRVMSRLKEFGEAEGHLLSLVIFFLFGAIFVSIAWPLLTWAMLCYALLSLTVIRMLPVAISLIGTPLSASSRAFLAWFGPRGIASILYLLLTLEQLGYDAHMKHYDVVFGTSVLTILLSILLHGLTAGWWSSIAARCERRHSQTKGSARHERRHPQELLEQLPPSSNASKK</sequence>
<evidence type="ECO:0000256" key="10">
    <source>
        <dbReference type="SAM" id="Phobius"/>
    </source>
</evidence>
<feature type="transmembrane region" description="Helical" evidence="10">
    <location>
        <begin position="278"/>
        <end position="295"/>
    </location>
</feature>
<feature type="domain" description="Cation/H+ exchanger transmembrane" evidence="11">
    <location>
        <begin position="11"/>
        <end position="391"/>
    </location>
</feature>
<feature type="transmembrane region" description="Helical" evidence="10">
    <location>
        <begin position="374"/>
        <end position="396"/>
    </location>
</feature>
<feature type="transmembrane region" description="Helical" evidence="10">
    <location>
        <begin position="89"/>
        <end position="112"/>
    </location>
</feature>
<evidence type="ECO:0000256" key="8">
    <source>
        <dbReference type="ARBA" id="ARBA00023136"/>
    </source>
</evidence>
<evidence type="ECO:0000256" key="4">
    <source>
        <dbReference type="ARBA" id="ARBA00022475"/>
    </source>
</evidence>
<name>A0A222FKX1_9GAMM</name>
<dbReference type="KEGG" id="bsan:CHH28_11410"/>
<protein>
    <recommendedName>
        <fullName evidence="11">Cation/H+ exchanger transmembrane domain-containing protein</fullName>
    </recommendedName>
</protein>
<organism evidence="12 13">
    <name type="scientific">Bacterioplanes sanyensis</name>
    <dbReference type="NCBI Taxonomy" id="1249553"/>
    <lineage>
        <taxon>Bacteria</taxon>
        <taxon>Pseudomonadati</taxon>
        <taxon>Pseudomonadota</taxon>
        <taxon>Gammaproteobacteria</taxon>
        <taxon>Oceanospirillales</taxon>
        <taxon>Oceanospirillaceae</taxon>
        <taxon>Bacterioplanes</taxon>
    </lineage>
</organism>
<feature type="transmembrane region" description="Helical" evidence="10">
    <location>
        <begin position="188"/>
        <end position="210"/>
    </location>
</feature>
<dbReference type="GO" id="GO:0015297">
    <property type="term" value="F:antiporter activity"/>
    <property type="evidence" value="ECO:0007669"/>
    <property type="project" value="UniProtKB-KW"/>
</dbReference>
<dbReference type="Pfam" id="PF00999">
    <property type="entry name" value="Na_H_Exchanger"/>
    <property type="match status" value="1"/>
</dbReference>
<reference evidence="12 13" key="1">
    <citation type="submission" date="2017-07" db="EMBL/GenBank/DDBJ databases">
        <title>Annotated genome sequence of Bacterioplanes sanyensis isolated from Red Sea.</title>
        <authorList>
            <person name="Rehman Z.U."/>
        </authorList>
    </citation>
    <scope>NUCLEOTIDE SEQUENCE [LARGE SCALE GENOMIC DNA]</scope>
    <source>
        <strain evidence="12 13">NV9</strain>
    </source>
</reference>
<dbReference type="PANTHER" id="PTHR32507:SF8">
    <property type="entry name" value="CNH1P"/>
    <property type="match status" value="1"/>
</dbReference>
<evidence type="ECO:0000256" key="5">
    <source>
        <dbReference type="ARBA" id="ARBA00022692"/>
    </source>
</evidence>
<evidence type="ECO:0000256" key="7">
    <source>
        <dbReference type="ARBA" id="ARBA00023065"/>
    </source>
</evidence>
<keyword evidence="4" id="KW-1003">Cell membrane</keyword>
<dbReference type="InterPro" id="IPR006153">
    <property type="entry name" value="Cation/H_exchanger_TM"/>
</dbReference>
<gene>
    <name evidence="12" type="ORF">CHH28_11410</name>
</gene>
<proteinExistence type="predicted"/>
<feature type="transmembrane region" description="Helical" evidence="10">
    <location>
        <begin position="30"/>
        <end position="49"/>
    </location>
</feature>
<keyword evidence="8 10" id="KW-0472">Membrane</keyword>
<keyword evidence="6 10" id="KW-1133">Transmembrane helix</keyword>
<dbReference type="GO" id="GO:1902600">
    <property type="term" value="P:proton transmembrane transport"/>
    <property type="evidence" value="ECO:0007669"/>
    <property type="project" value="InterPro"/>
</dbReference>
<dbReference type="PANTHER" id="PTHR32507">
    <property type="entry name" value="NA(+)/H(+) ANTIPORTER 1"/>
    <property type="match status" value="1"/>
</dbReference>
<dbReference type="Proteomes" id="UP000202440">
    <property type="component" value="Chromosome"/>
</dbReference>
<keyword evidence="5 10" id="KW-0812">Transmembrane</keyword>
<accession>A0A222FKX1</accession>
<evidence type="ECO:0000256" key="3">
    <source>
        <dbReference type="ARBA" id="ARBA00022449"/>
    </source>
</evidence>